<dbReference type="EMBL" id="JAVRRR010000287">
    <property type="protein sequence ID" value="KAK5143721.1"/>
    <property type="molecule type" value="Genomic_DNA"/>
</dbReference>
<name>A0ABR0L589_9PEZI</name>
<gene>
    <name evidence="1" type="ORF">LTR32_004202</name>
</gene>
<sequence length="100" mass="11268">MPEHQFLRRCRKHLNTREARFAMRLINAGFSPDRSSVHTVPQDPNELRVVPQAVSEVLVSQENRFGVDGSEATRRRDLSWALNSCKLPISSGVGGNGRLR</sequence>
<reference evidence="1 2" key="1">
    <citation type="submission" date="2023-08" db="EMBL/GenBank/DDBJ databases">
        <title>Black Yeasts Isolated from many extreme environments.</title>
        <authorList>
            <person name="Coleine C."/>
            <person name="Stajich J.E."/>
            <person name="Selbmann L."/>
        </authorList>
    </citation>
    <scope>NUCLEOTIDE SEQUENCE [LARGE SCALE GENOMIC DNA]</scope>
    <source>
        <strain evidence="1 2">CCFEE 5386</strain>
    </source>
</reference>
<evidence type="ECO:0000313" key="1">
    <source>
        <dbReference type="EMBL" id="KAK5143721.1"/>
    </source>
</evidence>
<comment type="caution">
    <text evidence="1">The sequence shown here is derived from an EMBL/GenBank/DDBJ whole genome shotgun (WGS) entry which is preliminary data.</text>
</comment>
<protein>
    <submittedName>
        <fullName evidence="1">Uncharacterized protein</fullName>
    </submittedName>
</protein>
<organism evidence="1 2">
    <name type="scientific">Rachicladosporium monterosium</name>
    <dbReference type="NCBI Taxonomy" id="1507873"/>
    <lineage>
        <taxon>Eukaryota</taxon>
        <taxon>Fungi</taxon>
        <taxon>Dikarya</taxon>
        <taxon>Ascomycota</taxon>
        <taxon>Pezizomycotina</taxon>
        <taxon>Dothideomycetes</taxon>
        <taxon>Dothideomycetidae</taxon>
        <taxon>Cladosporiales</taxon>
        <taxon>Cladosporiaceae</taxon>
        <taxon>Rachicladosporium</taxon>
    </lineage>
</organism>
<dbReference type="Proteomes" id="UP001308179">
    <property type="component" value="Unassembled WGS sequence"/>
</dbReference>
<keyword evidence="2" id="KW-1185">Reference proteome</keyword>
<evidence type="ECO:0000313" key="2">
    <source>
        <dbReference type="Proteomes" id="UP001308179"/>
    </source>
</evidence>
<proteinExistence type="predicted"/>
<accession>A0ABR0L589</accession>